<proteinExistence type="predicted"/>
<dbReference type="Proteomes" id="UP000887226">
    <property type="component" value="Unassembled WGS sequence"/>
</dbReference>
<dbReference type="EMBL" id="MU253766">
    <property type="protein sequence ID" value="KAG9247664.1"/>
    <property type="molecule type" value="Genomic_DNA"/>
</dbReference>
<dbReference type="AlphaFoldDB" id="A0A9P8CHT9"/>
<reference evidence="2" key="1">
    <citation type="journal article" date="2021" name="IMA Fungus">
        <title>Genomic characterization of three marine fungi, including Emericellopsis atlantica sp. nov. with signatures of a generalist lifestyle and marine biomass degradation.</title>
        <authorList>
            <person name="Hagestad O.C."/>
            <person name="Hou L."/>
            <person name="Andersen J.H."/>
            <person name="Hansen E.H."/>
            <person name="Altermark B."/>
            <person name="Li C."/>
            <person name="Kuhnert E."/>
            <person name="Cox R.J."/>
            <person name="Crous P.W."/>
            <person name="Spatafora J.W."/>
            <person name="Lail K."/>
            <person name="Amirebrahimi M."/>
            <person name="Lipzen A."/>
            <person name="Pangilinan J."/>
            <person name="Andreopoulos W."/>
            <person name="Hayes R.D."/>
            <person name="Ng V."/>
            <person name="Grigoriev I.V."/>
            <person name="Jackson S.A."/>
            <person name="Sutton T.D.S."/>
            <person name="Dobson A.D.W."/>
            <person name="Rama T."/>
        </authorList>
    </citation>
    <scope>NUCLEOTIDE SEQUENCE</scope>
    <source>
        <strain evidence="2">TRa3180A</strain>
    </source>
</reference>
<accession>A0A9P8CHT9</accession>
<dbReference type="OrthoDB" id="4227485at2759"/>
<evidence type="ECO:0000256" key="1">
    <source>
        <dbReference type="SAM" id="MobiDB-lite"/>
    </source>
</evidence>
<gene>
    <name evidence="2" type="ORF">BJ878DRAFT_153073</name>
</gene>
<organism evidence="2 3">
    <name type="scientific">Calycina marina</name>
    <dbReference type="NCBI Taxonomy" id="1763456"/>
    <lineage>
        <taxon>Eukaryota</taxon>
        <taxon>Fungi</taxon>
        <taxon>Dikarya</taxon>
        <taxon>Ascomycota</taxon>
        <taxon>Pezizomycotina</taxon>
        <taxon>Leotiomycetes</taxon>
        <taxon>Helotiales</taxon>
        <taxon>Pezizellaceae</taxon>
        <taxon>Calycina</taxon>
    </lineage>
</organism>
<comment type="caution">
    <text evidence="2">The sequence shown here is derived from an EMBL/GenBank/DDBJ whole genome shotgun (WGS) entry which is preliminary data.</text>
</comment>
<feature type="compositionally biased region" description="Basic and acidic residues" evidence="1">
    <location>
        <begin position="65"/>
        <end position="101"/>
    </location>
</feature>
<evidence type="ECO:0000313" key="2">
    <source>
        <dbReference type="EMBL" id="KAG9247664.1"/>
    </source>
</evidence>
<evidence type="ECO:0000313" key="3">
    <source>
        <dbReference type="Proteomes" id="UP000887226"/>
    </source>
</evidence>
<feature type="region of interest" description="Disordered" evidence="1">
    <location>
        <begin position="56"/>
        <end position="122"/>
    </location>
</feature>
<protein>
    <submittedName>
        <fullName evidence="2">Uncharacterized protein</fullName>
    </submittedName>
</protein>
<sequence>MLLVLQPHSTDLALEPIPFFDVGQMLPLEVLCQVSRTGKLVSPLFERRALLPQAEEAGGAQENLEQEKRHQQEQERREQESQEAERQRKERRQQGRKEQDLPRNSSGQNPEAAETARPRPRKLQVRSYSLTFVSASSLLQDSNPLAQEKSDFWITFKVRERGVWRTAQSLLVNYSDPSGIERIAVKYMRKKEKMRVYDTDLNILTPQMCFQAAVTNKGNILLLIPEEDIDIN</sequence>
<keyword evidence="3" id="KW-1185">Reference proteome</keyword>
<name>A0A9P8CHT9_9HELO</name>